<evidence type="ECO:0000256" key="1">
    <source>
        <dbReference type="SAM" id="MobiDB-lite"/>
    </source>
</evidence>
<feature type="region of interest" description="Disordered" evidence="1">
    <location>
        <begin position="525"/>
        <end position="555"/>
    </location>
</feature>
<feature type="compositionally biased region" description="Acidic residues" evidence="1">
    <location>
        <begin position="324"/>
        <end position="346"/>
    </location>
</feature>
<sequence length="555" mass="58412">MFRAWPESVWPYDDAGDWFGAQSGYPTAYTHPAFYPSSQTQQPAYGRRAAVDPRTMRHTRRSPAHGSEEPEPTEPASPPRQRPSHAPRHDASLRQQRAAVEEQLRRAQQEQQQQHRRGAQPTKRGTVPMQADAPGRPAAAPARDPAAAPAPARARSQAVDPARAALTVQKWWRGWRLSKHRAALKAMAGVASELQTASSRFQRYLNDTAGNITERQLLEVNEMAMRSIFKLDSLEGLPTELRALRKNLTARALRLQDDVHAAYNRSSAKPGSPAAIAAAAAATAAAAASAAASAAAAAAAAAATAEQAAAASAQAGPMETEKESVEEEEGAYEDDWEQAEEEDEEAAAAAKAAAFCADVDMAAAESDCSDEDDWRSCDTDGPAPSDDLPCGPCPSPLAAAAMHPCPPAPSEAAGLRSWRVPMPLSSQSEYESEPESMSEEELPLAFLSAPASPPSWRLPMALPTQQGHPTAAGPRRSWFRTSKAQAHASADKQGSGRSSGRLHSSGSGCGQPSCFGLGLASPSAAAAAKSAGRSGAGAGGKGSAAAAASRRRGWW</sequence>
<name>A0A836C3Z2_9CHLO</name>
<dbReference type="OrthoDB" id="551686at2759"/>
<dbReference type="InterPro" id="IPR040400">
    <property type="entry name" value="BAG5/6/7/8"/>
</dbReference>
<feature type="region of interest" description="Disordered" evidence="1">
    <location>
        <begin position="456"/>
        <end position="509"/>
    </location>
</feature>
<proteinExistence type="predicted"/>
<protein>
    <recommendedName>
        <fullName evidence="4">BAG domain-containing protein</fullName>
    </recommendedName>
</protein>
<feature type="compositionally biased region" description="Basic and acidic residues" evidence="1">
    <location>
        <begin position="99"/>
        <end position="108"/>
    </location>
</feature>
<keyword evidence="3" id="KW-1185">Reference proteome</keyword>
<dbReference type="Proteomes" id="UP000612055">
    <property type="component" value="Unassembled WGS sequence"/>
</dbReference>
<dbReference type="EMBL" id="JAEHOE010000010">
    <property type="protein sequence ID" value="KAG2498328.1"/>
    <property type="molecule type" value="Genomic_DNA"/>
</dbReference>
<feature type="compositionally biased region" description="Low complexity" evidence="1">
    <location>
        <begin position="495"/>
        <end position="506"/>
    </location>
</feature>
<evidence type="ECO:0008006" key="4">
    <source>
        <dbReference type="Google" id="ProtNLM"/>
    </source>
</evidence>
<organism evidence="2 3">
    <name type="scientific">Edaphochlamys debaryana</name>
    <dbReference type="NCBI Taxonomy" id="47281"/>
    <lineage>
        <taxon>Eukaryota</taxon>
        <taxon>Viridiplantae</taxon>
        <taxon>Chlorophyta</taxon>
        <taxon>core chlorophytes</taxon>
        <taxon>Chlorophyceae</taxon>
        <taxon>CS clade</taxon>
        <taxon>Chlamydomonadales</taxon>
        <taxon>Chlamydomonadales incertae sedis</taxon>
        <taxon>Edaphochlamys</taxon>
    </lineage>
</organism>
<comment type="caution">
    <text evidence="2">The sequence shown here is derived from an EMBL/GenBank/DDBJ whole genome shotgun (WGS) entry which is preliminary data.</text>
</comment>
<feature type="region of interest" description="Disordered" evidence="1">
    <location>
        <begin position="312"/>
        <end position="351"/>
    </location>
</feature>
<dbReference type="GO" id="GO:0006457">
    <property type="term" value="P:protein folding"/>
    <property type="evidence" value="ECO:0007669"/>
    <property type="project" value="TreeGrafter"/>
</dbReference>
<dbReference type="AlphaFoldDB" id="A0A836C3Z2"/>
<feature type="compositionally biased region" description="Low complexity" evidence="1">
    <location>
        <begin position="131"/>
        <end position="155"/>
    </location>
</feature>
<dbReference type="CDD" id="cd23767">
    <property type="entry name" value="IQCD"/>
    <property type="match status" value="1"/>
</dbReference>
<gene>
    <name evidence="2" type="ORF">HYH03_003588</name>
</gene>
<reference evidence="2" key="1">
    <citation type="journal article" date="2020" name="bioRxiv">
        <title>Comparative genomics of Chlamydomonas.</title>
        <authorList>
            <person name="Craig R.J."/>
            <person name="Hasan A.R."/>
            <person name="Ness R.W."/>
            <person name="Keightley P.D."/>
        </authorList>
    </citation>
    <scope>NUCLEOTIDE SEQUENCE</scope>
    <source>
        <strain evidence="2">CCAP 11/70</strain>
    </source>
</reference>
<dbReference type="PANTHER" id="PTHR33322:SF4">
    <property type="entry name" value="BAG DOMAIN CONTAINING PROTEIN, EXPRESSED"/>
    <property type="match status" value="1"/>
</dbReference>
<dbReference type="PANTHER" id="PTHR33322">
    <property type="entry name" value="BAG DOMAIN CONTAINING PROTEIN, EXPRESSED"/>
    <property type="match status" value="1"/>
</dbReference>
<feature type="region of interest" description="Disordered" evidence="1">
    <location>
        <begin position="21"/>
        <end position="158"/>
    </location>
</feature>
<evidence type="ECO:0000313" key="3">
    <source>
        <dbReference type="Proteomes" id="UP000612055"/>
    </source>
</evidence>
<feature type="region of interest" description="Disordered" evidence="1">
    <location>
        <begin position="366"/>
        <end position="388"/>
    </location>
</feature>
<evidence type="ECO:0000313" key="2">
    <source>
        <dbReference type="EMBL" id="KAG2498328.1"/>
    </source>
</evidence>
<accession>A0A836C3Z2</accession>